<dbReference type="GO" id="GO:0015667">
    <property type="term" value="F:site-specific DNA-methyltransferase (cytosine-N4-specific) activity"/>
    <property type="evidence" value="ECO:0007669"/>
    <property type="project" value="UniProtKB-EC"/>
</dbReference>
<comment type="similarity">
    <text evidence="1">Belongs to the N(4)/N(6)-methyltransferase family. N(4) subfamily.</text>
</comment>
<evidence type="ECO:0000256" key="4">
    <source>
        <dbReference type="ARBA" id="ARBA00022679"/>
    </source>
</evidence>
<dbReference type="InterPro" id="IPR002941">
    <property type="entry name" value="DNA_methylase_N4/N6"/>
</dbReference>
<feature type="domain" description="DNA methylase N-4/N-6" evidence="9">
    <location>
        <begin position="61"/>
        <end position="96"/>
    </location>
</feature>
<dbReference type="InterPro" id="IPR017985">
    <property type="entry name" value="MeTrfase_CN4_CS"/>
</dbReference>
<evidence type="ECO:0000256" key="1">
    <source>
        <dbReference type="ARBA" id="ARBA00010203"/>
    </source>
</evidence>
<dbReference type="PROSITE" id="PS00093">
    <property type="entry name" value="N4_MTASE"/>
    <property type="match status" value="1"/>
</dbReference>
<proteinExistence type="inferred from homology"/>
<evidence type="ECO:0000256" key="2">
    <source>
        <dbReference type="ARBA" id="ARBA00012185"/>
    </source>
</evidence>
<comment type="catalytic activity">
    <reaction evidence="8">
        <text>a 2'-deoxycytidine in DNA + S-adenosyl-L-methionine = an N(4)-methyl-2'-deoxycytidine in DNA + S-adenosyl-L-homocysteine + H(+)</text>
        <dbReference type="Rhea" id="RHEA:16857"/>
        <dbReference type="Rhea" id="RHEA-COMP:11369"/>
        <dbReference type="Rhea" id="RHEA-COMP:13674"/>
        <dbReference type="ChEBI" id="CHEBI:15378"/>
        <dbReference type="ChEBI" id="CHEBI:57856"/>
        <dbReference type="ChEBI" id="CHEBI:59789"/>
        <dbReference type="ChEBI" id="CHEBI:85452"/>
        <dbReference type="ChEBI" id="CHEBI:137933"/>
        <dbReference type="EC" id="2.1.1.113"/>
    </reaction>
</comment>
<sequence length="451" mass="50416">MDLFATGIDPPADGGLRDPAFAENKSLPIHRWVPWIAGYSAAFVDDVLATYIPRNAADEPPAVVLDPFAGVGTTLVQAMLRGYQTVGFEINPYAALAAQVKVRAPFLDLSKLKSLIDTFERSSRKWWSKPKQACSVAPKGFRSRIPFFSPAVEQQVLCILDFINEIEVGDLSDLFRVAFGSVMVRFSNYTYEPSLGTRPGAGKPLIENEDAAAILVEKLHQIIRDIEWVQAHVHPHLDLSTSHQVFNANFMTAAERQLSDRPVDLMITSPPYMNNYHYVRNTRPQLYWLSLANASSALKQLEEENFGKFWQTVRTAVPLEPRFTHSKLHLLIRQLQQIRVEKGPYGGPGWANYVTAYFNDAQRFFGVLESVLKPRGVGVIVIGNSIIQGIEFRVDEFFAELAEREGLIAEGVHPIRQKRVGASITQSSVRRGERNGATLYESAVIVRKSCG</sequence>
<keyword evidence="5" id="KW-0949">S-adenosyl-L-methionine</keyword>
<keyword evidence="3" id="KW-0489">Methyltransferase</keyword>
<evidence type="ECO:0000256" key="7">
    <source>
        <dbReference type="ARBA" id="ARBA00023125"/>
    </source>
</evidence>
<comment type="caution">
    <text evidence="10">The sequence shown here is derived from an EMBL/GenBank/DDBJ whole genome shotgun (WGS) entry which is preliminary data.</text>
</comment>
<dbReference type="GO" id="GO:0032259">
    <property type="term" value="P:methylation"/>
    <property type="evidence" value="ECO:0007669"/>
    <property type="project" value="UniProtKB-KW"/>
</dbReference>
<protein>
    <recommendedName>
        <fullName evidence="2">site-specific DNA-methyltransferase (cytosine-N(4)-specific)</fullName>
        <ecNumber evidence="2">2.1.1.113</ecNumber>
    </recommendedName>
</protein>
<keyword evidence="4" id="KW-0808">Transferase</keyword>
<dbReference type="EMBL" id="JACPRF010000176">
    <property type="protein sequence ID" value="MBI2876370.1"/>
    <property type="molecule type" value="Genomic_DNA"/>
</dbReference>
<name>A0A932G0F7_UNCTE</name>
<dbReference type="AlphaFoldDB" id="A0A932G0F7"/>
<keyword evidence="7" id="KW-0238">DNA-binding</keyword>
<dbReference type="SUPFAM" id="SSF53335">
    <property type="entry name" value="S-adenosyl-L-methionine-dependent methyltransferases"/>
    <property type="match status" value="1"/>
</dbReference>
<dbReference type="Gene3D" id="3.40.50.150">
    <property type="entry name" value="Vaccinia Virus protein VP39"/>
    <property type="match status" value="2"/>
</dbReference>
<organism evidence="10 11">
    <name type="scientific">Tectimicrobiota bacterium</name>
    <dbReference type="NCBI Taxonomy" id="2528274"/>
    <lineage>
        <taxon>Bacteria</taxon>
        <taxon>Pseudomonadati</taxon>
        <taxon>Nitrospinota/Tectimicrobiota group</taxon>
        <taxon>Candidatus Tectimicrobiota</taxon>
    </lineage>
</organism>
<dbReference type="EC" id="2.1.1.113" evidence="2"/>
<evidence type="ECO:0000256" key="6">
    <source>
        <dbReference type="ARBA" id="ARBA00022747"/>
    </source>
</evidence>
<evidence type="ECO:0000256" key="8">
    <source>
        <dbReference type="ARBA" id="ARBA00049120"/>
    </source>
</evidence>
<gene>
    <name evidence="10" type="ORF">HYY20_05765</name>
</gene>
<dbReference type="Proteomes" id="UP000769766">
    <property type="component" value="Unassembled WGS sequence"/>
</dbReference>
<dbReference type="Pfam" id="PF01555">
    <property type="entry name" value="N6_N4_Mtase"/>
    <property type="match status" value="1"/>
</dbReference>
<dbReference type="GO" id="GO:0009307">
    <property type="term" value="P:DNA restriction-modification system"/>
    <property type="evidence" value="ECO:0007669"/>
    <property type="project" value="UniProtKB-KW"/>
</dbReference>
<accession>A0A932G0F7</accession>
<evidence type="ECO:0000313" key="10">
    <source>
        <dbReference type="EMBL" id="MBI2876370.1"/>
    </source>
</evidence>
<evidence type="ECO:0000256" key="5">
    <source>
        <dbReference type="ARBA" id="ARBA00022691"/>
    </source>
</evidence>
<keyword evidence="6" id="KW-0680">Restriction system</keyword>
<dbReference type="GO" id="GO:0003677">
    <property type="term" value="F:DNA binding"/>
    <property type="evidence" value="ECO:0007669"/>
    <property type="project" value="UniProtKB-KW"/>
</dbReference>
<evidence type="ECO:0000256" key="3">
    <source>
        <dbReference type="ARBA" id="ARBA00022603"/>
    </source>
</evidence>
<evidence type="ECO:0000259" key="9">
    <source>
        <dbReference type="Pfam" id="PF01555"/>
    </source>
</evidence>
<reference evidence="10" key="1">
    <citation type="submission" date="2020-07" db="EMBL/GenBank/DDBJ databases">
        <title>Huge and variable diversity of episymbiotic CPR bacteria and DPANN archaea in groundwater ecosystems.</title>
        <authorList>
            <person name="He C.Y."/>
            <person name="Keren R."/>
            <person name="Whittaker M."/>
            <person name="Farag I.F."/>
            <person name="Doudna J."/>
            <person name="Cate J.H.D."/>
            <person name="Banfield J.F."/>
        </authorList>
    </citation>
    <scope>NUCLEOTIDE SEQUENCE</scope>
    <source>
        <strain evidence="10">NC_groundwater_672_Ag_B-0.1um_62_36</strain>
    </source>
</reference>
<dbReference type="InterPro" id="IPR029063">
    <property type="entry name" value="SAM-dependent_MTases_sf"/>
</dbReference>
<dbReference type="GO" id="GO:0008170">
    <property type="term" value="F:N-methyltransferase activity"/>
    <property type="evidence" value="ECO:0007669"/>
    <property type="project" value="InterPro"/>
</dbReference>
<evidence type="ECO:0000313" key="11">
    <source>
        <dbReference type="Proteomes" id="UP000769766"/>
    </source>
</evidence>